<feature type="domain" description="2EXR" evidence="1">
    <location>
        <begin position="65"/>
        <end position="137"/>
    </location>
</feature>
<evidence type="ECO:0000313" key="3">
    <source>
        <dbReference type="Proteomes" id="UP000235371"/>
    </source>
</evidence>
<protein>
    <recommendedName>
        <fullName evidence="1">2EXR domain-containing protein</fullName>
    </recommendedName>
</protein>
<dbReference type="OrthoDB" id="3473305at2759"/>
<dbReference type="AlphaFoldDB" id="A0A2J6TWZ9"/>
<dbReference type="GeneID" id="36578889"/>
<evidence type="ECO:0000259" key="1">
    <source>
        <dbReference type="Pfam" id="PF20150"/>
    </source>
</evidence>
<name>A0A2J6TWZ9_9HELO</name>
<evidence type="ECO:0000313" key="2">
    <source>
        <dbReference type="EMBL" id="PMD67556.1"/>
    </source>
</evidence>
<dbReference type="Proteomes" id="UP000235371">
    <property type="component" value="Unassembled WGS sequence"/>
</dbReference>
<proteinExistence type="predicted"/>
<keyword evidence="3" id="KW-1185">Reference proteome</keyword>
<reference evidence="2 3" key="1">
    <citation type="submission" date="2016-04" db="EMBL/GenBank/DDBJ databases">
        <title>A degradative enzymes factory behind the ericoid mycorrhizal symbiosis.</title>
        <authorList>
            <consortium name="DOE Joint Genome Institute"/>
            <person name="Martino E."/>
            <person name="Morin E."/>
            <person name="Grelet G."/>
            <person name="Kuo A."/>
            <person name="Kohler A."/>
            <person name="Daghino S."/>
            <person name="Barry K."/>
            <person name="Choi C."/>
            <person name="Cichocki N."/>
            <person name="Clum A."/>
            <person name="Copeland A."/>
            <person name="Hainaut M."/>
            <person name="Haridas S."/>
            <person name="Labutti K."/>
            <person name="Lindquist E."/>
            <person name="Lipzen A."/>
            <person name="Khouja H.-R."/>
            <person name="Murat C."/>
            <person name="Ohm R."/>
            <person name="Olson A."/>
            <person name="Spatafora J."/>
            <person name="Veneault-Fourrey C."/>
            <person name="Henrissat B."/>
            <person name="Grigoriev I."/>
            <person name="Martin F."/>
            <person name="Perotto S."/>
        </authorList>
    </citation>
    <scope>NUCLEOTIDE SEQUENCE [LARGE SCALE GENOMIC DNA]</scope>
    <source>
        <strain evidence="2 3">E</strain>
    </source>
</reference>
<accession>A0A2J6TWZ9</accession>
<organism evidence="2 3">
    <name type="scientific">Hyaloscypha bicolor E</name>
    <dbReference type="NCBI Taxonomy" id="1095630"/>
    <lineage>
        <taxon>Eukaryota</taxon>
        <taxon>Fungi</taxon>
        <taxon>Dikarya</taxon>
        <taxon>Ascomycota</taxon>
        <taxon>Pezizomycotina</taxon>
        <taxon>Leotiomycetes</taxon>
        <taxon>Helotiales</taxon>
        <taxon>Hyaloscyphaceae</taxon>
        <taxon>Hyaloscypha</taxon>
        <taxon>Hyaloscypha bicolor</taxon>
    </lineage>
</organism>
<dbReference type="RefSeq" id="XP_024744460.1">
    <property type="nucleotide sequence ID" value="XM_024870807.1"/>
</dbReference>
<sequence>MEGLSIMDSCCSCNPASKLVHQPKKRRFSQIGALQTPKRRRLHPKLAISTSLNARNRISKPLDRFHLFPRLPPELREKVWKDAMPPQVLTWRQHQPVPAALHTCYESRTLWLETHTISHWKTNVFDRHTAFISSSSDIMYFPGVIPAFKDWTEIPKSIDMVTGRVTLGRWLHDVKRLAIPYEAAIREFGFNGGSMRVPPPPPPPPPAWVKDALPVGPWKKLLSRCPKLEELVVVMGVERKGRMSGIESEGQWEEVSSVKLPVEPWGWRWELPNFRVNGWKAERLSRVRELEVRFVRLERDWQGQSM</sequence>
<dbReference type="InterPro" id="IPR045518">
    <property type="entry name" value="2EXR"/>
</dbReference>
<dbReference type="PANTHER" id="PTHR35910">
    <property type="entry name" value="2EXR DOMAIN-CONTAINING PROTEIN"/>
    <property type="match status" value="1"/>
</dbReference>
<gene>
    <name evidence="2" type="ORF">K444DRAFT_17988</name>
</gene>
<dbReference type="PANTHER" id="PTHR35910:SF1">
    <property type="entry name" value="2EXR DOMAIN-CONTAINING PROTEIN"/>
    <property type="match status" value="1"/>
</dbReference>
<dbReference type="InParanoid" id="A0A2J6TWZ9"/>
<dbReference type="Pfam" id="PF20150">
    <property type="entry name" value="2EXR"/>
    <property type="match status" value="1"/>
</dbReference>
<dbReference type="EMBL" id="KZ613740">
    <property type="protein sequence ID" value="PMD67556.1"/>
    <property type="molecule type" value="Genomic_DNA"/>
</dbReference>